<evidence type="ECO:0000313" key="3">
    <source>
        <dbReference type="EMBL" id="BDD01895.1"/>
    </source>
</evidence>
<sequence length="554" mass="63605">MRLFVTLFISLLFILPPSYAQKRPYPDWLSHAVFYQIYPQTFKDSNADGVGDLQGIISSLDYLQGLGINAIWLCPIYESPFCDAGYDVADYYKVAPRYGTNEEAEQLFSEAHKRGIKVIMDFVVGHTSEEHPWFKASARKEGKYKNWYIWTDDNWRIPAEYKGQFIVGYGPRNGAFMTNYFFCQPKLNFGFPAEELKYDWQLPVDHPDVVALKSEMKNILKFWLDKGADGFRVDMASSAGKDFWTDVRQWFDQSHPQALLISEWGEPQEAIASGFHADFMHWFRGYEDLYHKPWFHQNDTSQHSFFEASGKGNITTFLQAFEEQYNAIDGQGFISIPVDNHDMVRVRNYGRSEQDLAVIYAFQFTFPNIPFVYYGDEIGMFQQPFDDLLAVEGAFKTRSGNRTPMQWNASANWGFSSAEKSSLYLPVPDDPASPTVEEAMKRKGSLYEVVKRLTELKKTEQALGLEADYEILYAKTDAYPLIYTRTMGQEQILVVLNPSAEEVEVTVPVNGKRKWKALMGSGVKMNFDRGATAINCKGQSFQIFKSRLRPGFIL</sequence>
<dbReference type="InterPro" id="IPR032091">
    <property type="entry name" value="Malt_amylase-like_C"/>
</dbReference>
<evidence type="ECO:0000259" key="2">
    <source>
        <dbReference type="SMART" id="SM00642"/>
    </source>
</evidence>
<dbReference type="PANTHER" id="PTHR10357">
    <property type="entry name" value="ALPHA-AMYLASE FAMILY MEMBER"/>
    <property type="match status" value="1"/>
</dbReference>
<dbReference type="InterPro" id="IPR017853">
    <property type="entry name" value="GH"/>
</dbReference>
<proteinExistence type="inferred from homology"/>
<evidence type="ECO:0000256" key="1">
    <source>
        <dbReference type="ARBA" id="ARBA00008061"/>
    </source>
</evidence>
<comment type="similarity">
    <text evidence="1">Belongs to the glycosyl hydrolase 13 family.</text>
</comment>
<feature type="domain" description="Glycosyl hydrolase family 13 catalytic" evidence="2">
    <location>
        <begin position="36"/>
        <end position="422"/>
    </location>
</feature>
<dbReference type="RefSeq" id="WP_338399097.1">
    <property type="nucleotide sequence ID" value="NZ_AP025296.1"/>
</dbReference>
<keyword evidence="3" id="KW-0614">Plasmid</keyword>
<gene>
    <name evidence="3" type="ORF">PEPS_41750</name>
</gene>
<dbReference type="Gene3D" id="3.90.400.10">
    <property type="entry name" value="Oligo-1,6-glucosidase, Domain 2"/>
    <property type="match status" value="1"/>
</dbReference>
<name>A0ABM7VLM6_9BACT</name>
<organism evidence="3 4">
    <name type="scientific">Persicobacter psychrovividus</name>
    <dbReference type="NCBI Taxonomy" id="387638"/>
    <lineage>
        <taxon>Bacteria</taxon>
        <taxon>Pseudomonadati</taxon>
        <taxon>Bacteroidota</taxon>
        <taxon>Cytophagia</taxon>
        <taxon>Cytophagales</taxon>
        <taxon>Persicobacteraceae</taxon>
        <taxon>Persicobacter</taxon>
    </lineage>
</organism>
<dbReference type="Pfam" id="PF16657">
    <property type="entry name" value="Malt_amylase_C"/>
    <property type="match status" value="1"/>
</dbReference>
<dbReference type="Gene3D" id="2.60.40.1180">
    <property type="entry name" value="Golgi alpha-mannosidase II"/>
    <property type="match status" value="1"/>
</dbReference>
<accession>A0ABM7VLM6</accession>
<geneLocation type="plasmid" evidence="3 4">
    <name>pPP4</name>
</geneLocation>
<reference evidence="3 4" key="1">
    <citation type="submission" date="2021-12" db="EMBL/GenBank/DDBJ databases">
        <title>Genome sequencing of bacteria with rrn-lacking chromosome and rrn-plasmid.</title>
        <authorList>
            <person name="Anda M."/>
            <person name="Iwasaki W."/>
        </authorList>
    </citation>
    <scope>NUCLEOTIDE SEQUENCE [LARGE SCALE GENOMIC DNA]</scope>
    <source>
        <strain evidence="3 4">NBRC 101262</strain>
        <plasmid evidence="3 4">pPP4</plasmid>
    </source>
</reference>
<dbReference type="EMBL" id="AP025296">
    <property type="protein sequence ID" value="BDD01895.1"/>
    <property type="molecule type" value="Genomic_DNA"/>
</dbReference>
<dbReference type="SUPFAM" id="SSF51445">
    <property type="entry name" value="(Trans)glycosidases"/>
    <property type="match status" value="1"/>
</dbReference>
<dbReference type="SMART" id="SM00642">
    <property type="entry name" value="Aamy"/>
    <property type="match status" value="1"/>
</dbReference>
<dbReference type="Gene3D" id="3.20.20.80">
    <property type="entry name" value="Glycosidases"/>
    <property type="match status" value="1"/>
</dbReference>
<dbReference type="Pfam" id="PF00128">
    <property type="entry name" value="Alpha-amylase"/>
    <property type="match status" value="1"/>
</dbReference>
<dbReference type="Proteomes" id="UP001354989">
    <property type="component" value="Plasmid pPP4"/>
</dbReference>
<dbReference type="SUPFAM" id="SSF51011">
    <property type="entry name" value="Glycosyl hydrolase domain"/>
    <property type="match status" value="1"/>
</dbReference>
<dbReference type="InterPro" id="IPR013780">
    <property type="entry name" value="Glyco_hydro_b"/>
</dbReference>
<evidence type="ECO:0000313" key="4">
    <source>
        <dbReference type="Proteomes" id="UP001354989"/>
    </source>
</evidence>
<dbReference type="InterPro" id="IPR006047">
    <property type="entry name" value="GH13_cat_dom"/>
</dbReference>
<dbReference type="PANTHER" id="PTHR10357:SF179">
    <property type="entry name" value="NEUTRAL AND BASIC AMINO ACID TRANSPORT PROTEIN RBAT"/>
    <property type="match status" value="1"/>
</dbReference>
<dbReference type="InterPro" id="IPR045857">
    <property type="entry name" value="O16G_dom_2"/>
</dbReference>
<keyword evidence="4" id="KW-1185">Reference proteome</keyword>
<protein>
    <submittedName>
        <fullName evidence="3">Alpha-amylase</fullName>
    </submittedName>
</protein>